<keyword evidence="15" id="KW-1185">Reference proteome</keyword>
<evidence type="ECO:0000256" key="3">
    <source>
        <dbReference type="ARBA" id="ARBA00008636"/>
    </source>
</evidence>
<dbReference type="Pfam" id="PF03313">
    <property type="entry name" value="SDH_alpha"/>
    <property type="match status" value="1"/>
</dbReference>
<dbReference type="InterPro" id="IPR005131">
    <property type="entry name" value="Ser_deHydtase_bsu"/>
</dbReference>
<evidence type="ECO:0000313" key="14">
    <source>
        <dbReference type="EMBL" id="MEV8465726.1"/>
    </source>
</evidence>
<evidence type="ECO:0000256" key="6">
    <source>
        <dbReference type="ARBA" id="ARBA00022723"/>
    </source>
</evidence>
<proteinExistence type="inferred from homology"/>
<dbReference type="GO" id="GO:0003941">
    <property type="term" value="F:L-serine ammonia-lyase activity"/>
    <property type="evidence" value="ECO:0007669"/>
    <property type="project" value="UniProtKB-EC"/>
</dbReference>
<dbReference type="InterPro" id="IPR005130">
    <property type="entry name" value="Ser_deHydtase-like_asu"/>
</dbReference>
<dbReference type="InterPro" id="IPR004644">
    <property type="entry name" value="Fe-S_L-Ser_mono"/>
</dbReference>
<dbReference type="EC" id="4.3.1.17" evidence="11"/>
<evidence type="ECO:0000256" key="10">
    <source>
        <dbReference type="ARBA" id="ARBA00049406"/>
    </source>
</evidence>
<evidence type="ECO:0000256" key="1">
    <source>
        <dbReference type="ARBA" id="ARBA00001966"/>
    </source>
</evidence>
<keyword evidence="6 11" id="KW-0479">Metal-binding</keyword>
<name>A0ABV3L2J1_9RHOB</name>
<comment type="catalytic activity">
    <reaction evidence="10 11">
        <text>L-serine = pyruvate + NH4(+)</text>
        <dbReference type="Rhea" id="RHEA:19169"/>
        <dbReference type="ChEBI" id="CHEBI:15361"/>
        <dbReference type="ChEBI" id="CHEBI:28938"/>
        <dbReference type="ChEBI" id="CHEBI:33384"/>
        <dbReference type="EC" id="4.3.1.17"/>
    </reaction>
</comment>
<dbReference type="Gene3D" id="3.30.1330.90">
    <property type="entry name" value="D-3-phosphoglycerate dehydrogenase, domain 3"/>
    <property type="match status" value="1"/>
</dbReference>
<dbReference type="Pfam" id="PF03315">
    <property type="entry name" value="SDH_beta"/>
    <property type="match status" value="1"/>
</dbReference>
<dbReference type="NCBIfam" id="TIGR00720">
    <property type="entry name" value="sda_mono"/>
    <property type="match status" value="1"/>
</dbReference>
<comment type="pathway">
    <text evidence="2">Carbohydrate biosynthesis; gluconeogenesis.</text>
</comment>
<evidence type="ECO:0000259" key="12">
    <source>
        <dbReference type="Pfam" id="PF03313"/>
    </source>
</evidence>
<sequence>MFLSVFDIFKIGIGPSSSHTMGPMTAAARFLGDLRGGAEKIPGAGDLASLKASLHGSLAFTGKGHATDRAVILGLCGHLPDTLDPDRAEAEEARVRADKQVTPQGLPPLHFDPDTDLVFDYGPPLSGHANGLILRAFDSAGNPYQTQTYYSVGGGFVVTEQELDNLNQGPAEAFHAEKAAHGYPYPFGSAAEMLAMGRKAGKTIAQMKRANEQAHSPGIELNARLDSLWDTMNSIIDRGLRMEGILPGGLKVKRRARAIHEQLLAEAGKNLAQPHVANDWMSVYAMAVNEENAAGGRVVTSPTNGAAGVLPAVVRYYHDHCIGAHQEGIRIFLLTAAAVGGLIKHNASISGAEVGCQGEVGSASAMAAAGLCAALGGSNEQVENAAEIALEHHLGMTCDPAAGLVQVPCIERNGLGAIKAVSAASLALRGDGTHFMPLDNCIETMRQTGLDMSEKYKETSQGGLAVNLPEC</sequence>
<evidence type="ECO:0000256" key="5">
    <source>
        <dbReference type="ARBA" id="ARBA00022485"/>
    </source>
</evidence>
<gene>
    <name evidence="14" type="ORF">AB0T83_02885</name>
</gene>
<evidence type="ECO:0000256" key="2">
    <source>
        <dbReference type="ARBA" id="ARBA00004742"/>
    </source>
</evidence>
<evidence type="ECO:0000313" key="15">
    <source>
        <dbReference type="Proteomes" id="UP001553161"/>
    </source>
</evidence>
<feature type="domain" description="Serine dehydratase beta chain" evidence="13">
    <location>
        <begin position="4"/>
        <end position="162"/>
    </location>
</feature>
<evidence type="ECO:0000256" key="8">
    <source>
        <dbReference type="ARBA" id="ARBA00023014"/>
    </source>
</evidence>
<dbReference type="RefSeq" id="WP_366191374.1">
    <property type="nucleotide sequence ID" value="NZ_JBFBVU010000002.1"/>
</dbReference>
<evidence type="ECO:0000259" key="13">
    <source>
        <dbReference type="Pfam" id="PF03315"/>
    </source>
</evidence>
<feature type="domain" description="Serine dehydratase-like alpha subunit" evidence="12">
    <location>
        <begin position="200"/>
        <end position="465"/>
    </location>
</feature>
<dbReference type="EMBL" id="JBFBVU010000002">
    <property type="protein sequence ID" value="MEV8465726.1"/>
    <property type="molecule type" value="Genomic_DNA"/>
</dbReference>
<reference evidence="14 15" key="1">
    <citation type="submission" date="2024-07" db="EMBL/GenBank/DDBJ databases">
        <authorList>
            <person name="Kang M."/>
        </authorList>
    </citation>
    <scope>NUCLEOTIDE SEQUENCE [LARGE SCALE GENOMIC DNA]</scope>
    <source>
        <strain evidence="14 15">DFM31</strain>
    </source>
</reference>
<evidence type="ECO:0000256" key="9">
    <source>
        <dbReference type="ARBA" id="ARBA00023239"/>
    </source>
</evidence>
<protein>
    <recommendedName>
        <fullName evidence="11">L-serine dehydratase</fullName>
        <ecNumber evidence="11">4.3.1.17</ecNumber>
    </recommendedName>
</protein>
<keyword evidence="4 11" id="KW-0312">Gluconeogenesis</keyword>
<dbReference type="Proteomes" id="UP001553161">
    <property type="component" value="Unassembled WGS sequence"/>
</dbReference>
<keyword evidence="7 11" id="KW-0408">Iron</keyword>
<dbReference type="InterPro" id="IPR051318">
    <property type="entry name" value="Fe-S_L-Ser"/>
</dbReference>
<keyword evidence="9 11" id="KW-0456">Lyase</keyword>
<evidence type="ECO:0000256" key="4">
    <source>
        <dbReference type="ARBA" id="ARBA00022432"/>
    </source>
</evidence>
<evidence type="ECO:0000256" key="7">
    <source>
        <dbReference type="ARBA" id="ARBA00023004"/>
    </source>
</evidence>
<dbReference type="PANTHER" id="PTHR30182">
    <property type="entry name" value="L-SERINE DEHYDRATASE"/>
    <property type="match status" value="1"/>
</dbReference>
<comment type="caution">
    <text evidence="14">The sequence shown here is derived from an EMBL/GenBank/DDBJ whole genome shotgun (WGS) entry which is preliminary data.</text>
</comment>
<dbReference type="InterPro" id="IPR029009">
    <property type="entry name" value="ASB_dom_sf"/>
</dbReference>
<accession>A0ABV3L2J1</accession>
<organism evidence="14 15">
    <name type="scientific">Meridianimarinicoccus marinus</name>
    <dbReference type="NCBI Taxonomy" id="3231483"/>
    <lineage>
        <taxon>Bacteria</taxon>
        <taxon>Pseudomonadati</taxon>
        <taxon>Pseudomonadota</taxon>
        <taxon>Alphaproteobacteria</taxon>
        <taxon>Rhodobacterales</taxon>
        <taxon>Paracoccaceae</taxon>
        <taxon>Meridianimarinicoccus</taxon>
    </lineage>
</organism>
<comment type="cofactor">
    <cofactor evidence="1 11">
        <name>[4Fe-4S] cluster</name>
        <dbReference type="ChEBI" id="CHEBI:49883"/>
    </cofactor>
</comment>
<dbReference type="SUPFAM" id="SSF143548">
    <property type="entry name" value="Serine metabolism enzymes domain"/>
    <property type="match status" value="1"/>
</dbReference>
<keyword evidence="8 11" id="KW-0411">Iron-sulfur</keyword>
<keyword evidence="5 11" id="KW-0004">4Fe-4S</keyword>
<comment type="similarity">
    <text evidence="3 11">Belongs to the iron-sulfur dependent L-serine dehydratase family.</text>
</comment>
<dbReference type="PANTHER" id="PTHR30182:SF1">
    <property type="entry name" value="L-SERINE DEHYDRATASE 1"/>
    <property type="match status" value="1"/>
</dbReference>
<evidence type="ECO:0000256" key="11">
    <source>
        <dbReference type="RuleBase" id="RU366059"/>
    </source>
</evidence>